<feature type="compositionally biased region" description="Low complexity" evidence="1">
    <location>
        <begin position="1207"/>
        <end position="1222"/>
    </location>
</feature>
<feature type="compositionally biased region" description="Basic and acidic residues" evidence="1">
    <location>
        <begin position="738"/>
        <end position="747"/>
    </location>
</feature>
<feature type="compositionally biased region" description="Polar residues" evidence="1">
    <location>
        <begin position="87"/>
        <end position="100"/>
    </location>
</feature>
<name>A0A0G4GN24_9ALVE</name>
<feature type="compositionally biased region" description="Polar residues" evidence="1">
    <location>
        <begin position="1262"/>
        <end position="1276"/>
    </location>
</feature>
<feature type="region of interest" description="Disordered" evidence="1">
    <location>
        <begin position="1509"/>
        <end position="1545"/>
    </location>
</feature>
<dbReference type="VEuPathDB" id="CryptoDB:Cvel_22623"/>
<gene>
    <name evidence="2" type="ORF">Cvel_22623</name>
</gene>
<feature type="compositionally biased region" description="Basic residues" evidence="1">
    <location>
        <begin position="1362"/>
        <end position="1374"/>
    </location>
</feature>
<feature type="region of interest" description="Disordered" evidence="1">
    <location>
        <begin position="328"/>
        <end position="388"/>
    </location>
</feature>
<feature type="compositionally biased region" description="Low complexity" evidence="1">
    <location>
        <begin position="649"/>
        <end position="658"/>
    </location>
</feature>
<feature type="compositionally biased region" description="Basic and acidic residues" evidence="1">
    <location>
        <begin position="20"/>
        <end position="32"/>
    </location>
</feature>
<feature type="region of interest" description="Disordered" evidence="1">
    <location>
        <begin position="419"/>
        <end position="787"/>
    </location>
</feature>
<accession>A0A0G4GN24</accession>
<evidence type="ECO:0000256" key="1">
    <source>
        <dbReference type="SAM" id="MobiDB-lite"/>
    </source>
</evidence>
<protein>
    <submittedName>
        <fullName evidence="2">Uncharacterized protein</fullName>
    </submittedName>
</protein>
<sequence>MDAQRAIEEKIRAAVQARLEAKGLKASPELKKNLASSSTAPAPPRKASTKKTDLAASSKDDKDRRSSTSDNRRASTSSRASRGSVKKQPSGTADQQSATTPYPRKSSDVKAQGKRKIVKPPTAGEGKPSLLHRKSSEGSSSNPKEAPPSITPAEGGKSPAEAEPEVSPDARKASTQVTSSPQPPPPATFGNVDETSPAEKEPLGEEDAVTRKAATLPLQGDAAFPEEQGEDAQEAEGGWTKGPQTDEERDLTGINVHPIDAEPLSKEAMLRAAIAESAEGEAEAEGEGEWTKGPQTDEEKELSALTVTPIDSALLSIEATLAAAVSKPLEQSPIPADTPVKQPAPARPSQKVRSNMKRPEGPKAAAPAPPEAAPEKPSSIARAGKVGRNASHDLIEAAGLRSSRGKFIEGEEKARMEALARQGLSAAQIKERMARERAERERQAKEQQEREKAEKEETERAEKEETKRAEKERIEKEAQEKAEKEKEARERAERQKAEEEEERRKAEEERKKREAKEKAEQERIAREKAEKERAERLERIKAEKERRELEAKEKAEKERLEREQREEETRQRKAALEAKRKEILEEAKRKQAAKREAAEAARKKAEEERAAQEKAQAQAQEAEEEAQHRGSRRVLISEQANTTKLVERLSLSGVSSSSARPKTASGKKSGSFAVSSSTNPTGWKPWGRRSRDLSASPTPPTAPAQRQGPRGSSPPYFRSAKTPPRASAAAAAAPAKTANDRSDKQEAEMPPTEPKRSPSVYSRSESRKSTAVFEVNQSPPKTPSEAFLRGLPFQGIVLESANLPIEAPDQFSRSQSVMSRRSHGAEDEVEEAEPVRKSGAPPPRQFFKQQTREKVDELQNRGGSAKRNTVFVGDRPRDMSTLGGLNPSPSAPPQRKTLPATPSLSPPAPKPTKLPQAAQKVTRETNKAAPKASTTPPRKTSATPAASAGAAARSVTPPAAAASASSKPRTSASEIRRPGPIEPSLLPAWTNETPFIQLHDSRRYRTPPKHLDAVPLGDRHFRDQLKDLTLRLTNRRVSLLKSGLLPEQACEHEEKYRLLLHEATRAVQNRVIGHPSFPSPEVEVNLKVFAPPARKDFAQAGEDDENIALFSLTGTLTPPKTSPSASPAKSGRVSPMTLHLVSRLPDRVKGPAHQPNWADLNPRSVAATDVASAISRCATPFSRDTPSKVHERRTRTPPPKSPPKQSTPPSSSALHSHPHGLSRGLEGKMRDQLLSSSVLEPIRNPPSPPPAPIKNPSPPKQTPTGAASTSGKRQTPQGPPTMRDPMGMTSVPPPPLSRNDDMPDSAGLIYSVYKEQRKAALERIRTKRKKDRARAAAEAESAAAAGGTSGAFVSEAPVGGASKKKTKKGGKRALVRSTTSEAGDASEREQGSLKKEMKVIKKRIENHRTRFFKVRLACVDTSWTVHRERNAGASTVKSLPLPRDCIALVEYDRKVVDLDQFVESIKTKITLHEKKEARRSKSHHKVSLRLPEDEKAAISTAAAASAGFATGTSGTRQTFSHYPPSNETSPSKSSLQVSAPLEQSRQIPVGAPVTSVISGTQPLTTSASVSFHPQTVVSQYPANQRQPLGIHDAYGWRSAGQSSHSSLSLQPGITPVTTALTRHTQGGQQVATSGSIRLVGGLGTSDGGRVVLMGPAPPASVTVQPQAVTRVIQGAPPPPPAFGGGLGHSVSSQALGAAWGAPRPWGS</sequence>
<proteinExistence type="predicted"/>
<feature type="compositionally biased region" description="Basic and acidic residues" evidence="1">
    <location>
        <begin position="50"/>
        <end position="73"/>
    </location>
</feature>
<feature type="region of interest" description="Disordered" evidence="1">
    <location>
        <begin position="809"/>
        <end position="986"/>
    </location>
</feature>
<feature type="compositionally biased region" description="Low complexity" evidence="1">
    <location>
        <begin position="940"/>
        <end position="973"/>
    </location>
</feature>
<feature type="compositionally biased region" description="Low complexity" evidence="1">
    <location>
        <begin position="1117"/>
        <end position="1130"/>
    </location>
</feature>
<feature type="compositionally biased region" description="Pro residues" evidence="1">
    <location>
        <begin position="1243"/>
        <end position="1261"/>
    </location>
</feature>
<feature type="region of interest" description="Disordered" evidence="1">
    <location>
        <begin position="1112"/>
        <end position="1134"/>
    </location>
</feature>
<feature type="compositionally biased region" description="Polar residues" evidence="1">
    <location>
        <begin position="1516"/>
        <end position="1545"/>
    </location>
</feature>
<feature type="compositionally biased region" description="Low complexity" evidence="1">
    <location>
        <begin position="718"/>
        <end position="737"/>
    </location>
</feature>
<feature type="compositionally biased region" description="Basic and acidic residues" evidence="1">
    <location>
        <begin position="429"/>
        <end position="612"/>
    </location>
</feature>
<feature type="compositionally biased region" description="Basic and acidic residues" evidence="1">
    <location>
        <begin position="259"/>
        <end position="269"/>
    </location>
</feature>
<reference evidence="2" key="1">
    <citation type="submission" date="2014-11" db="EMBL/GenBank/DDBJ databases">
        <authorList>
            <person name="Otto D Thomas"/>
            <person name="Naeem Raeece"/>
        </authorList>
    </citation>
    <scope>NUCLEOTIDE SEQUENCE</scope>
</reference>
<feature type="compositionally biased region" description="Acidic residues" evidence="1">
    <location>
        <begin position="278"/>
        <end position="288"/>
    </location>
</feature>
<feature type="region of interest" description="Disordered" evidence="1">
    <location>
        <begin position="1340"/>
        <end position="1393"/>
    </location>
</feature>
<dbReference type="EMBL" id="CDMZ01001371">
    <property type="protein sequence ID" value="CEM31602.1"/>
    <property type="molecule type" value="Genomic_DNA"/>
</dbReference>
<feature type="compositionally biased region" description="Pro residues" evidence="1">
    <location>
        <begin position="1196"/>
        <end position="1206"/>
    </location>
</feature>
<feature type="compositionally biased region" description="Polar residues" evidence="1">
    <location>
        <begin position="666"/>
        <end position="681"/>
    </location>
</feature>
<organism evidence="2">
    <name type="scientific">Chromera velia CCMP2878</name>
    <dbReference type="NCBI Taxonomy" id="1169474"/>
    <lineage>
        <taxon>Eukaryota</taxon>
        <taxon>Sar</taxon>
        <taxon>Alveolata</taxon>
        <taxon>Colpodellida</taxon>
        <taxon>Chromeraceae</taxon>
        <taxon>Chromera</taxon>
    </lineage>
</organism>
<feature type="region of interest" description="Disordered" evidence="1">
    <location>
        <begin position="20"/>
        <end position="305"/>
    </location>
</feature>
<evidence type="ECO:0000313" key="2">
    <source>
        <dbReference type="EMBL" id="CEM31602.1"/>
    </source>
</evidence>
<feature type="region of interest" description="Disordered" evidence="1">
    <location>
        <begin position="1239"/>
        <end position="1310"/>
    </location>
</feature>
<feature type="compositionally biased region" description="Basic and acidic residues" evidence="1">
    <location>
        <begin position="850"/>
        <end position="859"/>
    </location>
</feature>
<feature type="region of interest" description="Disordered" evidence="1">
    <location>
        <begin position="1176"/>
        <end position="1224"/>
    </location>
</feature>